<evidence type="ECO:0000313" key="1">
    <source>
        <dbReference type="EMBL" id="JAP16536.1"/>
    </source>
</evidence>
<organism evidence="1">
    <name type="scientific">Solanum chacoense</name>
    <name type="common">Chaco potato</name>
    <dbReference type="NCBI Taxonomy" id="4108"/>
    <lineage>
        <taxon>Eukaryota</taxon>
        <taxon>Viridiplantae</taxon>
        <taxon>Streptophyta</taxon>
        <taxon>Embryophyta</taxon>
        <taxon>Tracheophyta</taxon>
        <taxon>Spermatophyta</taxon>
        <taxon>Magnoliopsida</taxon>
        <taxon>eudicotyledons</taxon>
        <taxon>Gunneridae</taxon>
        <taxon>Pentapetalae</taxon>
        <taxon>asterids</taxon>
        <taxon>lamiids</taxon>
        <taxon>Solanales</taxon>
        <taxon>Solanaceae</taxon>
        <taxon>Solanoideae</taxon>
        <taxon>Solaneae</taxon>
        <taxon>Solanum</taxon>
    </lineage>
</organism>
<reference evidence="1" key="1">
    <citation type="submission" date="2015-12" db="EMBL/GenBank/DDBJ databases">
        <title>Gene expression during late stages of embryo sac development: a critical building block for successful pollen-pistil interactions.</title>
        <authorList>
            <person name="Liu Y."/>
            <person name="Joly V."/>
            <person name="Sabar M."/>
            <person name="Matton D.P."/>
        </authorList>
    </citation>
    <scope>NUCLEOTIDE SEQUENCE</scope>
</reference>
<dbReference type="EMBL" id="GEDG01023703">
    <property type="protein sequence ID" value="JAP16536.1"/>
    <property type="molecule type" value="Transcribed_RNA"/>
</dbReference>
<dbReference type="AlphaFoldDB" id="A0A0V0H8H8"/>
<protein>
    <submittedName>
        <fullName evidence="1">Putative ovule protein</fullName>
    </submittedName>
</protein>
<proteinExistence type="predicted"/>
<accession>A0A0V0H8H8</accession>
<name>A0A0V0H8H8_SOLCH</name>
<sequence>MTWIVRSCGLNFQNKVGDNRGADKPLFTFLLFFNLFFSRSFDANITRKCIQFSYYEGVRWCLKTSALAKNFVPSNVQFL</sequence>